<evidence type="ECO:0000259" key="1">
    <source>
        <dbReference type="Pfam" id="PF20442"/>
    </source>
</evidence>
<gene>
    <name evidence="2" type="ORF">LCGC14_0640560</name>
</gene>
<dbReference type="InterPro" id="IPR014061">
    <property type="entry name" value="BrxL-like"/>
</dbReference>
<feature type="domain" description="BREX system Lon protease-like BrxL N-terminal" evidence="1">
    <location>
        <begin position="27"/>
        <end position="155"/>
    </location>
</feature>
<evidence type="ECO:0000313" key="2">
    <source>
        <dbReference type="EMBL" id="KKN49654.1"/>
    </source>
</evidence>
<proteinExistence type="predicted"/>
<comment type="caution">
    <text evidence="2">The sequence shown here is derived from an EMBL/GenBank/DDBJ whole genome shotgun (WGS) entry which is preliminary data.</text>
</comment>
<organism evidence="2">
    <name type="scientific">marine sediment metagenome</name>
    <dbReference type="NCBI Taxonomy" id="412755"/>
    <lineage>
        <taxon>unclassified sequences</taxon>
        <taxon>metagenomes</taxon>
        <taxon>ecological metagenomes</taxon>
    </lineage>
</organism>
<dbReference type="InterPro" id="IPR046838">
    <property type="entry name" value="BrxL_N"/>
</dbReference>
<dbReference type="NCBIfam" id="TIGR02688">
    <property type="entry name" value="BREX system Lon protease-like protein BrxL"/>
    <property type="match status" value="1"/>
</dbReference>
<protein>
    <recommendedName>
        <fullName evidence="1">BREX system Lon protease-like BrxL N-terminal domain-containing protein</fullName>
    </recommendedName>
</protein>
<dbReference type="Pfam" id="PF20442">
    <property type="entry name" value="BrxL_N"/>
    <property type="match status" value="1"/>
</dbReference>
<dbReference type="AlphaFoldDB" id="A0A0F9R4H0"/>
<dbReference type="EMBL" id="LAZR01001157">
    <property type="protein sequence ID" value="KKN49654.1"/>
    <property type="molecule type" value="Genomic_DNA"/>
</dbReference>
<sequence length="484" mass="56258">MEFNQKFNEKNEIEDSMSSYNEKVKSIFAETSINKDLVRNAHARELPRYIYEWLLYKFTENGELSPENKRKLFELIEKHYPDPEQVEYYKYLIIKDHQTLSILNKFEVSLNARTEEYDVYLPFFSGETKNIRIVESIVDQYKGLLINGIWGIAQIINDPTHNRPFTINSFNPVQIEEVHLDQFIQARKAFTLSEWIDLLINTMGLNPKKFPKLQEKIYLLTRLIPYVEKNFNLIEMGPKGTGKSFLHKNISTYVHVIGGGTISRAELIYHIGKHKKGLLLTNDVVVFDDFSNIQIKNANEVIGKLKNYMADGLIDVGSFKENSNAAIIIMGNVDLNEDGIPSNRFYFRSLPKTMQDSAFLDRISAFIPGWKLHPIRQEDLSVEYGLIGDWFSEILHSIRKKNFIYLVENMITFTGPKTRARDANYMKATASGLIKLLFPDKILDLDDWDFIAKFSVELRQRVMDQLGRIDPEFQDTKITYEIVS</sequence>
<accession>A0A0F9R4H0</accession>
<reference evidence="2" key="1">
    <citation type="journal article" date="2015" name="Nature">
        <title>Complex archaea that bridge the gap between prokaryotes and eukaryotes.</title>
        <authorList>
            <person name="Spang A."/>
            <person name="Saw J.H."/>
            <person name="Jorgensen S.L."/>
            <person name="Zaremba-Niedzwiedzka K."/>
            <person name="Martijn J."/>
            <person name="Lind A.E."/>
            <person name="van Eijk R."/>
            <person name="Schleper C."/>
            <person name="Guy L."/>
            <person name="Ettema T.J."/>
        </authorList>
    </citation>
    <scope>NUCLEOTIDE SEQUENCE</scope>
</reference>
<name>A0A0F9R4H0_9ZZZZ</name>
<dbReference type="Pfam" id="PF13337">
    <property type="entry name" value="BrxL_ATPase"/>
    <property type="match status" value="1"/>
</dbReference>